<dbReference type="Gene3D" id="3.40.50.720">
    <property type="entry name" value="NAD(P)-binding Rossmann-like Domain"/>
    <property type="match status" value="1"/>
</dbReference>
<dbReference type="InterPro" id="IPR036291">
    <property type="entry name" value="NAD(P)-bd_dom_sf"/>
</dbReference>
<accession>A0A2I1KSA7</accession>
<gene>
    <name evidence="2" type="ORF">CYJ26_06705</name>
</gene>
<dbReference type="GeneID" id="81708621"/>
<protein>
    <submittedName>
        <fullName evidence="2">NAD(P)-dependent oxidoreductase</fullName>
    </submittedName>
</protein>
<dbReference type="EMBL" id="PKHA01000006">
    <property type="protein sequence ID" value="PKY98510.1"/>
    <property type="molecule type" value="Genomic_DNA"/>
</dbReference>
<dbReference type="SUPFAM" id="SSF51735">
    <property type="entry name" value="NAD(P)-binding Rossmann-fold domains"/>
    <property type="match status" value="1"/>
</dbReference>
<evidence type="ECO:0000313" key="3">
    <source>
        <dbReference type="Proteomes" id="UP000234778"/>
    </source>
</evidence>
<dbReference type="PANTHER" id="PTHR15020:SF50">
    <property type="entry name" value="UPF0659 PROTEIN YMR090W"/>
    <property type="match status" value="1"/>
</dbReference>
<dbReference type="InterPro" id="IPR016040">
    <property type="entry name" value="NAD(P)-bd_dom"/>
</dbReference>
<feature type="domain" description="NAD(P)-binding" evidence="1">
    <location>
        <begin position="8"/>
        <end position="195"/>
    </location>
</feature>
<dbReference type="RefSeq" id="WP_006547923.1">
    <property type="nucleotide sequence ID" value="NZ_CP136961.1"/>
</dbReference>
<evidence type="ECO:0000313" key="2">
    <source>
        <dbReference type="EMBL" id="PKY98510.1"/>
    </source>
</evidence>
<dbReference type="Proteomes" id="UP000234778">
    <property type="component" value="Unassembled WGS sequence"/>
</dbReference>
<dbReference type="AlphaFoldDB" id="A0A2I1KSA7"/>
<comment type="caution">
    <text evidence="2">The sequence shown here is derived from an EMBL/GenBank/DDBJ whole genome shotgun (WGS) entry which is preliminary data.</text>
</comment>
<name>A0A2I1KSA7_9ACTO</name>
<sequence>MSRVVIIGGHGKVALAASALLRDAGYEVVSVIRNPEHADEVEAAGARPLLLSVEDATQEALANALGGADAVVWSAGAGGKGGPQRTDAVDRKAAIRSMEAARQAGVRRYLMVSWAGSYGHEPVPADHPLRAYAMAKLDADRHLVASDLDWTILGPGTLTTEPASGEITVERDEDGGSLPTSRENVARVILGALEDDATIRKVIPFHDGRTPIVQALSQVPQDYADLS</sequence>
<dbReference type="CDD" id="cd05243">
    <property type="entry name" value="SDR_a5"/>
    <property type="match status" value="1"/>
</dbReference>
<dbReference type="Pfam" id="PF13460">
    <property type="entry name" value="NAD_binding_10"/>
    <property type="match status" value="1"/>
</dbReference>
<organism evidence="2 3">
    <name type="scientific">Actinomyces urogenitalis</name>
    <dbReference type="NCBI Taxonomy" id="103621"/>
    <lineage>
        <taxon>Bacteria</taxon>
        <taxon>Bacillati</taxon>
        <taxon>Actinomycetota</taxon>
        <taxon>Actinomycetes</taxon>
        <taxon>Actinomycetales</taxon>
        <taxon>Actinomycetaceae</taxon>
        <taxon>Actinomyces</taxon>
    </lineage>
</organism>
<reference evidence="2 3" key="1">
    <citation type="submission" date="2017-12" db="EMBL/GenBank/DDBJ databases">
        <title>Phylogenetic diversity of female urinary microbiome.</title>
        <authorList>
            <person name="Thomas-White K."/>
            <person name="Wolfe A.J."/>
        </authorList>
    </citation>
    <scope>NUCLEOTIDE SEQUENCE [LARGE SCALE GENOMIC DNA]</scope>
    <source>
        <strain evidence="2 3">UMB0319</strain>
    </source>
</reference>
<dbReference type="PANTHER" id="PTHR15020">
    <property type="entry name" value="FLAVIN REDUCTASE-RELATED"/>
    <property type="match status" value="1"/>
</dbReference>
<evidence type="ECO:0000259" key="1">
    <source>
        <dbReference type="Pfam" id="PF13460"/>
    </source>
</evidence>
<proteinExistence type="predicted"/>